<evidence type="ECO:0000256" key="3">
    <source>
        <dbReference type="ARBA" id="ARBA00022842"/>
    </source>
</evidence>
<keyword evidence="3 5" id="KW-0460">Magnesium</keyword>
<dbReference type="EMBL" id="REFW01000001">
    <property type="protein sequence ID" value="RMB61367.1"/>
    <property type="molecule type" value="Genomic_DNA"/>
</dbReference>
<keyword evidence="2 5" id="KW-0479">Metal-binding</keyword>
<proteinExistence type="predicted"/>
<evidence type="ECO:0000313" key="7">
    <source>
        <dbReference type="EMBL" id="RMB61367.1"/>
    </source>
</evidence>
<dbReference type="PIRSF" id="PIRSF015582">
    <property type="entry name" value="Cit_lyase_B"/>
    <property type="match status" value="1"/>
</dbReference>
<sequence>MKPALTLLYAPADRPALVAKAFASRADVVLVDLEDAVAAGGKGDARQGLPELMESLLAQHPGRRVQVRINSIGTTWFDEDLAMVARLDRCVAVRLPKVESDEDVRTVADVVGDRAIHALLESALGIEHAFRIAMAGVASIGLGEADLKSSLGVDDDDGLGWARSRLVNAARAAGLGAPAMSAFTNLAEQHALEQSCRDGRRLGFVGRVAIHPKQLVVIEQAFLPSPEQLERAEEVLASIAGATAAGHGVVVLADGRFLDAAMVRRAEETVALADRLT</sequence>
<organism evidence="7 8">
    <name type="scientific">Tessaracoccus antarcticus</name>
    <dbReference type="NCBI Taxonomy" id="2479848"/>
    <lineage>
        <taxon>Bacteria</taxon>
        <taxon>Bacillati</taxon>
        <taxon>Actinomycetota</taxon>
        <taxon>Actinomycetes</taxon>
        <taxon>Propionibacteriales</taxon>
        <taxon>Propionibacteriaceae</taxon>
        <taxon>Tessaracoccus</taxon>
    </lineage>
</organism>
<evidence type="ECO:0000313" key="8">
    <source>
        <dbReference type="Proteomes" id="UP000275256"/>
    </source>
</evidence>
<dbReference type="PANTHER" id="PTHR32308:SF10">
    <property type="entry name" value="CITRATE LYASE SUBUNIT BETA"/>
    <property type="match status" value="1"/>
</dbReference>
<dbReference type="Pfam" id="PF03328">
    <property type="entry name" value="HpcH_HpaI"/>
    <property type="match status" value="1"/>
</dbReference>
<dbReference type="AlphaFoldDB" id="A0A3M0GAP4"/>
<feature type="binding site" evidence="5">
    <location>
        <position position="121"/>
    </location>
    <ligand>
        <name>Mg(2+)</name>
        <dbReference type="ChEBI" id="CHEBI:18420"/>
    </ligand>
</feature>
<feature type="binding site" evidence="4">
    <location>
        <position position="68"/>
    </location>
    <ligand>
        <name>substrate</name>
    </ligand>
</feature>
<feature type="domain" description="HpcH/HpaI aldolase/citrate lyase" evidence="6">
    <location>
        <begin position="6"/>
        <end position="212"/>
    </location>
</feature>
<dbReference type="RefSeq" id="WP_121899915.1">
    <property type="nucleotide sequence ID" value="NZ_REFW01000001.1"/>
</dbReference>
<reference evidence="7 8" key="1">
    <citation type="submission" date="2018-10" db="EMBL/GenBank/DDBJ databases">
        <title>Tessaracoccus antarcticuss sp. nov., isolated from sediment.</title>
        <authorList>
            <person name="Zhou L.Y."/>
            <person name="Du Z.J."/>
        </authorList>
    </citation>
    <scope>NUCLEOTIDE SEQUENCE [LARGE SCALE GENOMIC DNA]</scope>
    <source>
        <strain evidence="7 8">JDX10</strain>
    </source>
</reference>
<name>A0A3M0GAP4_9ACTN</name>
<dbReference type="InterPro" id="IPR040442">
    <property type="entry name" value="Pyrv_kinase-like_dom_sf"/>
</dbReference>
<comment type="cofactor">
    <cofactor evidence="1">
        <name>Mg(2+)</name>
        <dbReference type="ChEBI" id="CHEBI:18420"/>
    </cofactor>
</comment>
<feature type="binding site" evidence="4">
    <location>
        <position position="121"/>
    </location>
    <ligand>
        <name>substrate</name>
    </ligand>
</feature>
<keyword evidence="8" id="KW-1185">Reference proteome</keyword>
<evidence type="ECO:0000259" key="6">
    <source>
        <dbReference type="Pfam" id="PF03328"/>
    </source>
</evidence>
<dbReference type="GO" id="GO:0016829">
    <property type="term" value="F:lyase activity"/>
    <property type="evidence" value="ECO:0007669"/>
    <property type="project" value="UniProtKB-KW"/>
</dbReference>
<dbReference type="GO" id="GO:0000287">
    <property type="term" value="F:magnesium ion binding"/>
    <property type="evidence" value="ECO:0007669"/>
    <property type="project" value="TreeGrafter"/>
</dbReference>
<feature type="binding site" evidence="5">
    <location>
        <position position="146"/>
    </location>
    <ligand>
        <name>Mg(2+)</name>
        <dbReference type="ChEBI" id="CHEBI:18420"/>
    </ligand>
</feature>
<dbReference type="SUPFAM" id="SSF51621">
    <property type="entry name" value="Phosphoenolpyruvate/pyruvate domain"/>
    <property type="match status" value="1"/>
</dbReference>
<dbReference type="Gene3D" id="3.20.20.60">
    <property type="entry name" value="Phosphoenolpyruvate-binding domains"/>
    <property type="match status" value="1"/>
</dbReference>
<protein>
    <submittedName>
        <fullName evidence="7">CoA ester lyase</fullName>
    </submittedName>
</protein>
<gene>
    <name evidence="7" type="ORF">EAX62_01520</name>
</gene>
<accession>A0A3M0GAP4</accession>
<comment type="caution">
    <text evidence="7">The sequence shown here is derived from an EMBL/GenBank/DDBJ whole genome shotgun (WGS) entry which is preliminary data.</text>
</comment>
<dbReference type="PANTHER" id="PTHR32308">
    <property type="entry name" value="LYASE BETA SUBUNIT, PUTATIVE (AFU_ORTHOLOGUE AFUA_4G13030)-RELATED"/>
    <property type="match status" value="1"/>
</dbReference>
<evidence type="ECO:0000256" key="5">
    <source>
        <dbReference type="PIRSR" id="PIRSR015582-2"/>
    </source>
</evidence>
<dbReference type="OrthoDB" id="5172636at2"/>
<dbReference type="Proteomes" id="UP000275256">
    <property type="component" value="Unassembled WGS sequence"/>
</dbReference>
<dbReference type="InterPro" id="IPR005000">
    <property type="entry name" value="Aldolase/citrate-lyase_domain"/>
</dbReference>
<dbReference type="GO" id="GO:0006107">
    <property type="term" value="P:oxaloacetate metabolic process"/>
    <property type="evidence" value="ECO:0007669"/>
    <property type="project" value="TreeGrafter"/>
</dbReference>
<evidence type="ECO:0000256" key="2">
    <source>
        <dbReference type="ARBA" id="ARBA00022723"/>
    </source>
</evidence>
<evidence type="ECO:0000256" key="1">
    <source>
        <dbReference type="ARBA" id="ARBA00001946"/>
    </source>
</evidence>
<dbReference type="InterPro" id="IPR015813">
    <property type="entry name" value="Pyrv/PenolPyrv_kinase-like_dom"/>
</dbReference>
<keyword evidence="7" id="KW-0456">Lyase</keyword>
<dbReference type="InterPro" id="IPR011206">
    <property type="entry name" value="Citrate_lyase_beta/mcl1/mcl2"/>
</dbReference>
<evidence type="ECO:0000256" key="4">
    <source>
        <dbReference type="PIRSR" id="PIRSR015582-1"/>
    </source>
</evidence>